<accession>A0ABR0PMJ9</accession>
<protein>
    <submittedName>
        <fullName evidence="2">Uncharacterized protein</fullName>
    </submittedName>
</protein>
<name>A0ABR0PMJ9_GOSAR</name>
<evidence type="ECO:0000313" key="2">
    <source>
        <dbReference type="EMBL" id="KAK5825650.1"/>
    </source>
</evidence>
<evidence type="ECO:0000313" key="3">
    <source>
        <dbReference type="Proteomes" id="UP001358586"/>
    </source>
</evidence>
<dbReference type="EMBL" id="JARKNE010000006">
    <property type="protein sequence ID" value="KAK5825650.1"/>
    <property type="molecule type" value="Genomic_DNA"/>
</dbReference>
<comment type="caution">
    <text evidence="2">The sequence shown here is derived from an EMBL/GenBank/DDBJ whole genome shotgun (WGS) entry which is preliminary data.</text>
</comment>
<organism evidence="2 3">
    <name type="scientific">Gossypium arboreum</name>
    <name type="common">Tree cotton</name>
    <name type="synonym">Gossypium nanking</name>
    <dbReference type="NCBI Taxonomy" id="29729"/>
    <lineage>
        <taxon>Eukaryota</taxon>
        <taxon>Viridiplantae</taxon>
        <taxon>Streptophyta</taxon>
        <taxon>Embryophyta</taxon>
        <taxon>Tracheophyta</taxon>
        <taxon>Spermatophyta</taxon>
        <taxon>Magnoliopsida</taxon>
        <taxon>eudicotyledons</taxon>
        <taxon>Gunneridae</taxon>
        <taxon>Pentapetalae</taxon>
        <taxon>rosids</taxon>
        <taxon>malvids</taxon>
        <taxon>Malvales</taxon>
        <taxon>Malvaceae</taxon>
        <taxon>Malvoideae</taxon>
        <taxon>Gossypium</taxon>
    </lineage>
</organism>
<sequence>MALFWGYVRKRDNSIKKSLKKNFNGPMLAFPTFPKELLLDLEGDVEAAVTDTTKHPATTKKSNNEIEGEEKKIEVVNIKLVKEGDNMNETSAPQEPATTPQTTAPISE</sequence>
<gene>
    <name evidence="2" type="ORF">PVK06_020507</name>
</gene>
<proteinExistence type="predicted"/>
<feature type="region of interest" description="Disordered" evidence="1">
    <location>
        <begin position="84"/>
        <end position="108"/>
    </location>
</feature>
<reference evidence="2 3" key="1">
    <citation type="submission" date="2023-03" db="EMBL/GenBank/DDBJ databases">
        <title>WGS of Gossypium arboreum.</title>
        <authorList>
            <person name="Yu D."/>
        </authorList>
    </citation>
    <scope>NUCLEOTIDE SEQUENCE [LARGE SCALE GENOMIC DNA]</scope>
    <source>
        <tissue evidence="2">Leaf</tissue>
    </source>
</reference>
<feature type="compositionally biased region" description="Low complexity" evidence="1">
    <location>
        <begin position="89"/>
        <end position="108"/>
    </location>
</feature>
<dbReference type="Proteomes" id="UP001358586">
    <property type="component" value="Chromosome 6"/>
</dbReference>
<evidence type="ECO:0000256" key="1">
    <source>
        <dbReference type="SAM" id="MobiDB-lite"/>
    </source>
</evidence>
<keyword evidence="3" id="KW-1185">Reference proteome</keyword>